<name>Q6MYB6_ASPFM</name>
<proteinExistence type="predicted"/>
<reference evidence="1" key="1">
    <citation type="journal article" date="2004" name="Fungal Genet. Biol.">
        <title>Insight into the genome of Aspergillus fumigatus: analysis of a 922 kb region encompassing the nitrate assimilation gene cluster.</title>
        <authorList>
            <person name="Pain A."/>
            <person name="Woodward J."/>
            <person name="Quail M.A."/>
            <person name="Anderson M.J."/>
            <person name="Clark R."/>
            <person name="Collins M."/>
            <person name="Fosker N."/>
            <person name="Fraser A."/>
            <person name="Harris D."/>
            <person name="Larke N."/>
            <person name="Murphy L."/>
            <person name="Humphray S."/>
            <person name="O'Neil S."/>
            <person name="Pertea M."/>
            <person name="Price C."/>
            <person name="Rabbinowitsch E."/>
            <person name="Rajandream M-A."/>
            <person name="Salzberg S."/>
            <person name="Saunders D."/>
            <person name="Seegar K."/>
            <person name="Sharp S."/>
            <person name="Warren T."/>
            <person name="Denning D.W."/>
            <person name="Barrell B."/>
            <person name="Hall N."/>
        </authorList>
    </citation>
    <scope>NUCLEOTIDE SEQUENCE</scope>
</reference>
<protein>
    <submittedName>
        <fullName evidence="1">Uncharacterized protein</fullName>
    </submittedName>
</protein>
<sequence>MNLPVNLVACSNAAIAALTLSLKGGAQPAYAFTPRLILARGAISSLSDIGSWTVVRWEKLMWRAGVLPQGMFSVRLSHSSGRAEGLLCL</sequence>
<accession>Q6MYB6</accession>
<evidence type="ECO:0000313" key="1">
    <source>
        <dbReference type="EMBL" id="CAF32087.1"/>
    </source>
</evidence>
<organism evidence="1">
    <name type="scientific">Aspergillus fumigatus</name>
    <name type="common">Neosartorya fumigata</name>
    <dbReference type="NCBI Taxonomy" id="746128"/>
    <lineage>
        <taxon>Eukaryota</taxon>
        <taxon>Fungi</taxon>
        <taxon>Dikarya</taxon>
        <taxon>Ascomycota</taxon>
        <taxon>Pezizomycotina</taxon>
        <taxon>Eurotiomycetes</taxon>
        <taxon>Eurotiomycetidae</taxon>
        <taxon>Eurotiales</taxon>
        <taxon>Aspergillaceae</taxon>
        <taxon>Aspergillus</taxon>
        <taxon>Aspergillus subgen. Fumigati</taxon>
    </lineage>
</organism>
<dbReference type="EMBL" id="BX649607">
    <property type="protein sequence ID" value="CAF32087.1"/>
    <property type="molecule type" value="Genomic_DNA"/>
</dbReference>
<dbReference type="AlphaFoldDB" id="Q6MYB6"/>
<gene>
    <name evidence="1" type="ORF">AfA35g10.16</name>
</gene>